<comment type="caution">
    <text evidence="1">The sequence shown here is derived from an EMBL/GenBank/DDBJ whole genome shotgun (WGS) entry which is preliminary data.</text>
</comment>
<proteinExistence type="predicted"/>
<evidence type="ECO:0000313" key="1">
    <source>
        <dbReference type="EMBL" id="GIH28171.1"/>
    </source>
</evidence>
<dbReference type="InterPro" id="IPR004027">
    <property type="entry name" value="SEC_C_motif"/>
</dbReference>
<dbReference type="Proteomes" id="UP000640052">
    <property type="component" value="Unassembled WGS sequence"/>
</dbReference>
<sequence>MGHAGDVTEPDIASALGRARLQRVAEGMSLLRAMAEKLPREASWVLHLPVPLQSKEPRAADQELTRLLPSTGTWFSGVRYDKEGNRSGLATPFLQLPEPYSLEGIAAQLTALDVHGRTGAWWLTHVWRGVQLADAAESALRVWQILPAAACARSLLEGAAAFSCESGDMIGDWDAFKREGTPTVETIRNFAESFGQRLARVQFGSRLDESVETKPPIQSTNAITYVRRLAKKRPNDTIYDAYEWLCDAVHPSFGGMTVFVANQAQHFTRTHHLTQIAWNPLTHPSYEPVIEPTVAIAAADTIAVAADEITARSAEMKWLIDDIGLTTKVAFTSRLPDHVGANPEPRRNDRCPCGSGRKYKACGLHRWGESGRPPLN</sequence>
<organism evidence="1 2">
    <name type="scientific">Acrocarpospora phusangensis</name>
    <dbReference type="NCBI Taxonomy" id="1070424"/>
    <lineage>
        <taxon>Bacteria</taxon>
        <taxon>Bacillati</taxon>
        <taxon>Actinomycetota</taxon>
        <taxon>Actinomycetes</taxon>
        <taxon>Streptosporangiales</taxon>
        <taxon>Streptosporangiaceae</taxon>
        <taxon>Acrocarpospora</taxon>
    </lineage>
</organism>
<evidence type="ECO:0000313" key="2">
    <source>
        <dbReference type="Proteomes" id="UP000640052"/>
    </source>
</evidence>
<protein>
    <recommendedName>
        <fullName evidence="3">SEC-C domain-containing protein</fullName>
    </recommendedName>
</protein>
<dbReference type="SUPFAM" id="SSF103642">
    <property type="entry name" value="Sec-C motif"/>
    <property type="match status" value="1"/>
</dbReference>
<dbReference type="AlphaFoldDB" id="A0A919UN72"/>
<evidence type="ECO:0008006" key="3">
    <source>
        <dbReference type="Google" id="ProtNLM"/>
    </source>
</evidence>
<accession>A0A919UN72</accession>
<reference evidence="1" key="1">
    <citation type="submission" date="2021-01" db="EMBL/GenBank/DDBJ databases">
        <title>Whole genome shotgun sequence of Acrocarpospora phusangensis NBRC 108782.</title>
        <authorList>
            <person name="Komaki H."/>
            <person name="Tamura T."/>
        </authorList>
    </citation>
    <scope>NUCLEOTIDE SEQUENCE</scope>
    <source>
        <strain evidence="1">NBRC 108782</strain>
    </source>
</reference>
<keyword evidence="2" id="KW-1185">Reference proteome</keyword>
<dbReference type="Gene3D" id="3.10.450.50">
    <property type="match status" value="1"/>
</dbReference>
<name>A0A919UN72_9ACTN</name>
<dbReference type="EMBL" id="BOOA01000073">
    <property type="protein sequence ID" value="GIH28171.1"/>
    <property type="molecule type" value="Genomic_DNA"/>
</dbReference>
<dbReference type="Pfam" id="PF02810">
    <property type="entry name" value="SEC-C"/>
    <property type="match status" value="1"/>
</dbReference>
<gene>
    <name evidence="1" type="ORF">Aph01nite_64810</name>
</gene>